<dbReference type="InterPro" id="IPR001901">
    <property type="entry name" value="Translocase_SecE/Sec61-g"/>
</dbReference>
<dbReference type="GO" id="GO:0065002">
    <property type="term" value="P:intracellular protein transmembrane transport"/>
    <property type="evidence" value="ECO:0007669"/>
    <property type="project" value="UniProtKB-UniRule"/>
</dbReference>
<keyword evidence="3 9" id="KW-1003">Cell membrane</keyword>
<protein>
    <recommendedName>
        <fullName evidence="9">Protein translocase subunit SecE</fullName>
    </recommendedName>
</protein>
<dbReference type="STRING" id="1801990.A2V69_00420"/>
<evidence type="ECO:0000256" key="3">
    <source>
        <dbReference type="ARBA" id="ARBA00022475"/>
    </source>
</evidence>
<evidence type="ECO:0000256" key="8">
    <source>
        <dbReference type="ARBA" id="ARBA00023136"/>
    </source>
</evidence>
<dbReference type="AlphaFoldDB" id="A0A1G2F1H0"/>
<dbReference type="EMBL" id="MHMT01000030">
    <property type="protein sequence ID" value="OGZ31869.1"/>
    <property type="molecule type" value="Genomic_DNA"/>
</dbReference>
<dbReference type="Proteomes" id="UP000177810">
    <property type="component" value="Unassembled WGS sequence"/>
</dbReference>
<comment type="subcellular location">
    <subcellularLocation>
        <location evidence="9">Cell membrane</location>
        <topology evidence="9">Single-pass membrane protein</topology>
    </subcellularLocation>
    <subcellularLocation>
        <location evidence="1">Membrane</location>
    </subcellularLocation>
</comment>
<keyword evidence="4 9" id="KW-0812">Transmembrane</keyword>
<keyword evidence="7 9" id="KW-0811">Translocation</keyword>
<evidence type="ECO:0000256" key="2">
    <source>
        <dbReference type="ARBA" id="ARBA00022448"/>
    </source>
</evidence>
<keyword evidence="5 9" id="KW-0653">Protein transport</keyword>
<dbReference type="GO" id="GO:0008320">
    <property type="term" value="F:protein transmembrane transporter activity"/>
    <property type="evidence" value="ECO:0007669"/>
    <property type="project" value="UniProtKB-UniRule"/>
</dbReference>
<comment type="subunit">
    <text evidence="9">Component of the Sec protein translocase complex. Heterotrimer consisting of SecY, SecE and SecG subunits. The heterotrimers can form oligomers, although 1 heterotrimer is thought to be able to translocate proteins. Interacts with the ribosome. Interacts with SecDF, and other proteins may be involved. Interacts with SecA.</text>
</comment>
<evidence type="ECO:0000313" key="11">
    <source>
        <dbReference type="Proteomes" id="UP000177810"/>
    </source>
</evidence>
<keyword evidence="8 9" id="KW-0472">Membrane</keyword>
<dbReference type="Gene3D" id="1.20.5.1030">
    <property type="entry name" value="Preprotein translocase secy subunit"/>
    <property type="match status" value="1"/>
</dbReference>
<dbReference type="PANTHER" id="PTHR33910:SF1">
    <property type="entry name" value="PROTEIN TRANSLOCASE SUBUNIT SECE"/>
    <property type="match status" value="1"/>
</dbReference>
<proteinExistence type="inferred from homology"/>
<reference evidence="10 11" key="1">
    <citation type="journal article" date="2016" name="Nat. Commun.">
        <title>Thousands of microbial genomes shed light on interconnected biogeochemical processes in an aquifer system.</title>
        <authorList>
            <person name="Anantharaman K."/>
            <person name="Brown C.T."/>
            <person name="Hug L.A."/>
            <person name="Sharon I."/>
            <person name="Castelle C.J."/>
            <person name="Probst A.J."/>
            <person name="Thomas B.C."/>
            <person name="Singh A."/>
            <person name="Wilkins M.J."/>
            <person name="Karaoz U."/>
            <person name="Brodie E.L."/>
            <person name="Williams K.H."/>
            <person name="Hubbard S.S."/>
            <person name="Banfield J.F."/>
        </authorList>
    </citation>
    <scope>NUCLEOTIDE SEQUENCE [LARGE SCALE GENOMIC DNA]</scope>
</reference>
<dbReference type="NCBIfam" id="TIGR00964">
    <property type="entry name" value="secE_bact"/>
    <property type="match status" value="1"/>
</dbReference>
<comment type="similarity">
    <text evidence="9">Belongs to the SecE/SEC61-gamma family.</text>
</comment>
<dbReference type="HAMAP" id="MF_00422">
    <property type="entry name" value="SecE"/>
    <property type="match status" value="1"/>
</dbReference>
<evidence type="ECO:0000313" key="10">
    <source>
        <dbReference type="EMBL" id="OGZ31869.1"/>
    </source>
</evidence>
<gene>
    <name evidence="9" type="primary">secE</name>
    <name evidence="10" type="ORF">A2V69_00420</name>
</gene>
<dbReference type="GO" id="GO:0043952">
    <property type="term" value="P:protein transport by the Sec complex"/>
    <property type="evidence" value="ECO:0007669"/>
    <property type="project" value="UniProtKB-UniRule"/>
</dbReference>
<evidence type="ECO:0000256" key="5">
    <source>
        <dbReference type="ARBA" id="ARBA00022927"/>
    </source>
</evidence>
<feature type="transmembrane region" description="Helical" evidence="9">
    <location>
        <begin position="29"/>
        <end position="58"/>
    </location>
</feature>
<evidence type="ECO:0000256" key="9">
    <source>
        <dbReference type="HAMAP-Rule" id="MF_00422"/>
    </source>
</evidence>
<keyword evidence="6 9" id="KW-1133">Transmembrane helix</keyword>
<dbReference type="PANTHER" id="PTHR33910">
    <property type="entry name" value="PROTEIN TRANSLOCASE SUBUNIT SECE"/>
    <property type="match status" value="1"/>
</dbReference>
<dbReference type="Pfam" id="PF00584">
    <property type="entry name" value="SecE"/>
    <property type="match status" value="1"/>
</dbReference>
<dbReference type="InterPro" id="IPR038379">
    <property type="entry name" value="SecE_sf"/>
</dbReference>
<comment type="caution">
    <text evidence="10">The sequence shown here is derived from an EMBL/GenBank/DDBJ whole genome shotgun (WGS) entry which is preliminary data.</text>
</comment>
<sequence length="63" mass="7477">MKIFNRIIDYFKEARVEMKKVNWLTRKEVIKYTLIVVGLSFVVAIFLGGLDFLFTFLISKFLL</sequence>
<evidence type="ECO:0000256" key="7">
    <source>
        <dbReference type="ARBA" id="ARBA00023010"/>
    </source>
</evidence>
<comment type="function">
    <text evidence="9">Essential subunit of the Sec protein translocation channel SecYEG. Clamps together the 2 halves of SecY. May contact the channel plug during translocation.</text>
</comment>
<evidence type="ECO:0000256" key="4">
    <source>
        <dbReference type="ARBA" id="ARBA00022692"/>
    </source>
</evidence>
<evidence type="ECO:0000256" key="1">
    <source>
        <dbReference type="ARBA" id="ARBA00004370"/>
    </source>
</evidence>
<name>A0A1G2F1H0_9BACT</name>
<evidence type="ECO:0000256" key="6">
    <source>
        <dbReference type="ARBA" id="ARBA00022989"/>
    </source>
</evidence>
<keyword evidence="2 9" id="KW-0813">Transport</keyword>
<dbReference type="GO" id="GO:0006605">
    <property type="term" value="P:protein targeting"/>
    <property type="evidence" value="ECO:0007669"/>
    <property type="project" value="UniProtKB-UniRule"/>
</dbReference>
<accession>A0A1G2F1H0</accession>
<organism evidence="10 11">
    <name type="scientific">Candidatus Portnoybacteria bacterium RBG_13_40_8</name>
    <dbReference type="NCBI Taxonomy" id="1801990"/>
    <lineage>
        <taxon>Bacteria</taxon>
        <taxon>Candidatus Portnoyibacteriota</taxon>
    </lineage>
</organism>
<dbReference type="InterPro" id="IPR005807">
    <property type="entry name" value="SecE_bac"/>
</dbReference>
<dbReference type="GO" id="GO:0005886">
    <property type="term" value="C:plasma membrane"/>
    <property type="evidence" value="ECO:0007669"/>
    <property type="project" value="UniProtKB-SubCell"/>
</dbReference>
<dbReference type="GO" id="GO:0009306">
    <property type="term" value="P:protein secretion"/>
    <property type="evidence" value="ECO:0007669"/>
    <property type="project" value="UniProtKB-UniRule"/>
</dbReference>